<name>D4ZBV3_SHEVD</name>
<gene>
    <name evidence="2" type="ordered locus">SVI_3527</name>
</gene>
<dbReference type="PROSITE" id="PS51257">
    <property type="entry name" value="PROKAR_LIPOPROTEIN"/>
    <property type="match status" value="1"/>
</dbReference>
<accession>D4ZBV3</accession>
<feature type="signal peptide" evidence="1">
    <location>
        <begin position="1"/>
        <end position="26"/>
    </location>
</feature>
<keyword evidence="1" id="KW-0732">Signal</keyword>
<proteinExistence type="predicted"/>
<dbReference type="HOGENOM" id="CLU_1668207_0_0_6"/>
<dbReference type="OrthoDB" id="6399688at2"/>
<evidence type="ECO:0000313" key="2">
    <source>
        <dbReference type="EMBL" id="BAJ03498.1"/>
    </source>
</evidence>
<dbReference type="EMBL" id="AP011177">
    <property type="protein sequence ID" value="BAJ03498.1"/>
    <property type="molecule type" value="Genomic_DNA"/>
</dbReference>
<evidence type="ECO:0008006" key="4">
    <source>
        <dbReference type="Google" id="ProtNLM"/>
    </source>
</evidence>
<dbReference type="KEGG" id="svo:SVI_3527"/>
<evidence type="ECO:0000313" key="3">
    <source>
        <dbReference type="Proteomes" id="UP000002350"/>
    </source>
</evidence>
<reference evidence="3" key="1">
    <citation type="journal article" date="2010" name="Mol. Biosyst.">
        <title>Complete genome sequence and comparative analysis of Shewanella violacea, a psychrophilic and piezophilic bacterium from deep sea floor sediments.</title>
        <authorList>
            <person name="Aono E."/>
            <person name="Baba T."/>
            <person name="Ara T."/>
            <person name="Nishi T."/>
            <person name="Nakamichi T."/>
            <person name="Inamoto E."/>
            <person name="Toyonaga H."/>
            <person name="Hasegawa M."/>
            <person name="Takai Y."/>
            <person name="Okumura Y."/>
            <person name="Baba M."/>
            <person name="Tomita M."/>
            <person name="Kato C."/>
            <person name="Oshima T."/>
            <person name="Nakasone K."/>
            <person name="Mori H."/>
        </authorList>
    </citation>
    <scope>NUCLEOTIDE SEQUENCE [LARGE SCALE GENOMIC DNA]</scope>
    <source>
        <strain evidence="3">JCM 10179 / CIP 106290 / LMG 19151 / DSS12</strain>
    </source>
</reference>
<evidence type="ECO:0000256" key="1">
    <source>
        <dbReference type="SAM" id="SignalP"/>
    </source>
</evidence>
<feature type="chain" id="PRO_5003068663" description="Lipoprotein" evidence="1">
    <location>
        <begin position="27"/>
        <end position="158"/>
    </location>
</feature>
<sequence length="158" mass="17809">MDNLSRLMMRCCTVLFVMIFMGCSHSGGEEDTEPVVEEPIVAVVEEPSEPDPVSVKSFDEILIEDGFRFDMQRTVKIDISFSQMQGVTRISVYSETDPTTNTPINLLEKSEINNAMKYTSSMSVPSYIESMVVVIDGDSYAELDLPIDKTNHIYYLVE</sequence>
<dbReference type="RefSeq" id="WP_013052791.1">
    <property type="nucleotide sequence ID" value="NC_014012.1"/>
</dbReference>
<dbReference type="AlphaFoldDB" id="D4ZBV3"/>
<protein>
    <recommendedName>
        <fullName evidence="4">Lipoprotein</fullName>
    </recommendedName>
</protein>
<organism evidence="2 3">
    <name type="scientific">Shewanella violacea (strain JCM 10179 / CIP 106290 / LMG 19151 / DSS12)</name>
    <dbReference type="NCBI Taxonomy" id="637905"/>
    <lineage>
        <taxon>Bacteria</taxon>
        <taxon>Pseudomonadati</taxon>
        <taxon>Pseudomonadota</taxon>
        <taxon>Gammaproteobacteria</taxon>
        <taxon>Alteromonadales</taxon>
        <taxon>Shewanellaceae</taxon>
        <taxon>Shewanella</taxon>
    </lineage>
</organism>
<dbReference type="Proteomes" id="UP000002350">
    <property type="component" value="Chromosome"/>
</dbReference>
<keyword evidence="3" id="KW-1185">Reference proteome</keyword>